<gene>
    <name evidence="1" type="ORF">THIOM_000405</name>
</gene>
<accession>A0A176S6P6</accession>
<dbReference type="Proteomes" id="UP000076962">
    <property type="component" value="Unassembled WGS sequence"/>
</dbReference>
<dbReference type="AlphaFoldDB" id="A0A176S6P6"/>
<protein>
    <submittedName>
        <fullName evidence="1">Uncharacterized protein</fullName>
    </submittedName>
</protein>
<sequence>MSIEQQLEEFARRVIDSHGFRFNEGFACLIPDIEPFSTDEGLFLWGYSEKRKRFETKIEKFHTSSRIGRMEQMVKVPEKEYKKILASSIQSYLKALKGLGFNDIGKGVNLFGSKTKIYNVQGDTKLFENNLEALKEFEKIILDNPILKFAEDLGYFEVKNRDQLVFDSVFGARSEPQVKKPVKKVAVKKEKAQKPRLLSSTPLADKLKKIAASQPDSSLDGEAKRTAWSKQVNGLYKSVQSWLSAHAKSGYISFDINPIKLAEENLG</sequence>
<evidence type="ECO:0000313" key="2">
    <source>
        <dbReference type="Proteomes" id="UP000076962"/>
    </source>
</evidence>
<evidence type="ECO:0000313" key="1">
    <source>
        <dbReference type="EMBL" id="OAD23753.1"/>
    </source>
</evidence>
<proteinExistence type="predicted"/>
<comment type="caution">
    <text evidence="1">The sequence shown here is derived from an EMBL/GenBank/DDBJ whole genome shotgun (WGS) entry which is preliminary data.</text>
</comment>
<keyword evidence="2" id="KW-1185">Reference proteome</keyword>
<dbReference type="EMBL" id="LUTY01000179">
    <property type="protein sequence ID" value="OAD23753.1"/>
    <property type="molecule type" value="Genomic_DNA"/>
</dbReference>
<organism evidence="1 2">
    <name type="scientific">Candidatus Thiomargarita nelsonii</name>
    <dbReference type="NCBI Taxonomy" id="1003181"/>
    <lineage>
        <taxon>Bacteria</taxon>
        <taxon>Pseudomonadati</taxon>
        <taxon>Pseudomonadota</taxon>
        <taxon>Gammaproteobacteria</taxon>
        <taxon>Thiotrichales</taxon>
        <taxon>Thiotrichaceae</taxon>
        <taxon>Thiomargarita</taxon>
    </lineage>
</organism>
<feature type="non-terminal residue" evidence="1">
    <location>
        <position position="267"/>
    </location>
</feature>
<name>A0A176S6P6_9GAMM</name>
<reference evidence="1 2" key="1">
    <citation type="submission" date="2016-05" db="EMBL/GenBank/DDBJ databases">
        <title>Single-cell genome of chain-forming Candidatus Thiomargarita nelsonii and comparison to other large sulfur-oxidizing bacteria.</title>
        <authorList>
            <person name="Winkel M."/>
            <person name="Salman V."/>
            <person name="Woyke T."/>
            <person name="Schulz-Vogt H."/>
            <person name="Richter M."/>
            <person name="Flood B."/>
            <person name="Bailey J."/>
            <person name="Amann R."/>
            <person name="Mussmann M."/>
        </authorList>
    </citation>
    <scope>NUCLEOTIDE SEQUENCE [LARGE SCALE GENOMIC DNA]</scope>
    <source>
        <strain evidence="1 2">THI036</strain>
    </source>
</reference>